<reference evidence="1" key="1">
    <citation type="submission" date="2021-06" db="EMBL/GenBank/DDBJ databases">
        <authorList>
            <person name="Kallberg Y."/>
            <person name="Tangrot J."/>
            <person name="Rosling A."/>
        </authorList>
    </citation>
    <scope>NUCLEOTIDE SEQUENCE</scope>
    <source>
        <strain evidence="1">MA461A</strain>
    </source>
</reference>
<evidence type="ECO:0000313" key="1">
    <source>
        <dbReference type="EMBL" id="CAG8833647.1"/>
    </source>
</evidence>
<evidence type="ECO:0000313" key="2">
    <source>
        <dbReference type="Proteomes" id="UP000789920"/>
    </source>
</evidence>
<sequence>LDILKRDSASSDLIKKAKKISQNIDTTYFELSERVDNILSL</sequence>
<dbReference type="Proteomes" id="UP000789920">
    <property type="component" value="Unassembled WGS sequence"/>
</dbReference>
<feature type="non-terminal residue" evidence="1">
    <location>
        <position position="1"/>
    </location>
</feature>
<protein>
    <submittedName>
        <fullName evidence="1">26817_t:CDS:1</fullName>
    </submittedName>
</protein>
<name>A0ACA9SCA6_9GLOM</name>
<comment type="caution">
    <text evidence="1">The sequence shown here is derived from an EMBL/GenBank/DDBJ whole genome shotgun (WGS) entry which is preliminary data.</text>
</comment>
<dbReference type="EMBL" id="CAJVQC010107103">
    <property type="protein sequence ID" value="CAG8833647.1"/>
    <property type="molecule type" value="Genomic_DNA"/>
</dbReference>
<feature type="non-terminal residue" evidence="1">
    <location>
        <position position="41"/>
    </location>
</feature>
<proteinExistence type="predicted"/>
<gene>
    <name evidence="1" type="ORF">RPERSI_LOCUS28905</name>
</gene>
<keyword evidence="2" id="KW-1185">Reference proteome</keyword>
<organism evidence="1 2">
    <name type="scientific">Racocetra persica</name>
    <dbReference type="NCBI Taxonomy" id="160502"/>
    <lineage>
        <taxon>Eukaryota</taxon>
        <taxon>Fungi</taxon>
        <taxon>Fungi incertae sedis</taxon>
        <taxon>Mucoromycota</taxon>
        <taxon>Glomeromycotina</taxon>
        <taxon>Glomeromycetes</taxon>
        <taxon>Diversisporales</taxon>
        <taxon>Gigasporaceae</taxon>
        <taxon>Racocetra</taxon>
    </lineage>
</organism>
<accession>A0ACA9SCA6</accession>